<evidence type="ECO:0000256" key="4">
    <source>
        <dbReference type="ARBA" id="ARBA00022824"/>
    </source>
</evidence>
<gene>
    <name evidence="19" type="ORF">Daesc_007254</name>
</gene>
<accession>A0AAX6MDL3</accession>
<reference evidence="19 20" key="1">
    <citation type="journal article" date="2024" name="Front Chem Biol">
        <title>Unveiling the potential of Daldinia eschscholtzii MFLUCC 19-0629 through bioactivity and bioinformatics studies for enhanced sustainable agriculture production.</title>
        <authorList>
            <person name="Brooks S."/>
            <person name="Weaver J.A."/>
            <person name="Klomchit A."/>
            <person name="Alharthi S.A."/>
            <person name="Onlamun T."/>
            <person name="Nurani R."/>
            <person name="Vong T.K."/>
            <person name="Alberti F."/>
            <person name="Greco C."/>
        </authorList>
    </citation>
    <scope>NUCLEOTIDE SEQUENCE [LARGE SCALE GENOMIC DNA]</scope>
    <source>
        <strain evidence="19">MFLUCC 19-0629</strain>
    </source>
</reference>
<dbReference type="AlphaFoldDB" id="A0AAX6MDL3"/>
<comment type="caution">
    <text evidence="19">The sequence shown here is derived from an EMBL/GenBank/DDBJ whole genome shotgun (WGS) entry which is preliminary data.</text>
</comment>
<comment type="subunit">
    <text evidence="10">Heterotetramer of ERG25, ERG26, ERG27 and ERG28. ERG28 acts as a scaffold to tether ERG27 and other 4,4-demethylation-related enzymes, forming a demethylation enzyme complex, in the endoplasmic reticulum.</text>
</comment>
<dbReference type="GO" id="GO:0000252">
    <property type="term" value="F:3-beta-hydroxysteroid dehydrogenase [NAD(P)+]/C4-decarboxylase activity"/>
    <property type="evidence" value="ECO:0007669"/>
    <property type="project" value="UniProtKB-ARBA"/>
</dbReference>
<keyword evidence="5" id="KW-0752">Steroid biosynthesis</keyword>
<name>A0AAX6MDL3_9PEZI</name>
<comment type="similarity">
    <text evidence="2">Belongs to the 3-beta-HSD family.</text>
</comment>
<keyword evidence="4" id="KW-0256">Endoplasmic reticulum</keyword>
<keyword evidence="17" id="KW-0812">Transmembrane</keyword>
<keyword evidence="3" id="KW-0444">Lipid biosynthesis</keyword>
<evidence type="ECO:0000256" key="15">
    <source>
        <dbReference type="ARBA" id="ARBA00081452"/>
    </source>
</evidence>
<dbReference type="PANTHER" id="PTHR43245:SF51">
    <property type="entry name" value="SHORT CHAIN DEHYDROGENASE_REDUCTASE FAMILY 42E, MEMBER 2"/>
    <property type="match status" value="1"/>
</dbReference>
<feature type="domain" description="3-beta hydroxysteroid dehydrogenase/isomerase" evidence="18">
    <location>
        <begin position="16"/>
        <end position="288"/>
    </location>
</feature>
<keyword evidence="20" id="KW-1185">Reference proteome</keyword>
<evidence type="ECO:0000256" key="11">
    <source>
        <dbReference type="ARBA" id="ARBA00067470"/>
    </source>
</evidence>
<comment type="subcellular location">
    <subcellularLocation>
        <location evidence="1">Endoplasmic reticulum membrane</location>
        <topology evidence="1">Peripheral membrane protein</topology>
    </subcellularLocation>
</comment>
<evidence type="ECO:0000256" key="5">
    <source>
        <dbReference type="ARBA" id="ARBA00022955"/>
    </source>
</evidence>
<dbReference type="GO" id="GO:0005789">
    <property type="term" value="C:endoplasmic reticulum membrane"/>
    <property type="evidence" value="ECO:0007669"/>
    <property type="project" value="UniProtKB-SubCell"/>
</dbReference>
<organism evidence="19 20">
    <name type="scientific">Daldinia eschscholtzii</name>
    <dbReference type="NCBI Taxonomy" id="292717"/>
    <lineage>
        <taxon>Eukaryota</taxon>
        <taxon>Fungi</taxon>
        <taxon>Dikarya</taxon>
        <taxon>Ascomycota</taxon>
        <taxon>Pezizomycotina</taxon>
        <taxon>Sordariomycetes</taxon>
        <taxon>Xylariomycetidae</taxon>
        <taxon>Xylariales</taxon>
        <taxon>Hypoxylaceae</taxon>
        <taxon>Daldinia</taxon>
    </lineage>
</organism>
<evidence type="ECO:0000256" key="1">
    <source>
        <dbReference type="ARBA" id="ARBA00004406"/>
    </source>
</evidence>
<keyword evidence="7" id="KW-0520">NAD</keyword>
<dbReference type="Gene3D" id="3.40.50.720">
    <property type="entry name" value="NAD(P)-binding Rossmann-like Domain"/>
    <property type="match status" value="1"/>
</dbReference>
<dbReference type="InterPro" id="IPR002225">
    <property type="entry name" value="3Beta_OHSteriod_DH/Estase"/>
</dbReference>
<evidence type="ECO:0000256" key="6">
    <source>
        <dbReference type="ARBA" id="ARBA00023002"/>
    </source>
</evidence>
<evidence type="ECO:0000313" key="20">
    <source>
        <dbReference type="Proteomes" id="UP001369815"/>
    </source>
</evidence>
<keyword evidence="9 17" id="KW-0472">Membrane</keyword>
<dbReference type="GO" id="GO:0006696">
    <property type="term" value="P:ergosterol biosynthetic process"/>
    <property type="evidence" value="ECO:0007669"/>
    <property type="project" value="UniProtKB-ARBA"/>
</dbReference>
<keyword evidence="6" id="KW-0560">Oxidoreductase</keyword>
<evidence type="ECO:0000259" key="18">
    <source>
        <dbReference type="Pfam" id="PF01073"/>
    </source>
</evidence>
<evidence type="ECO:0000256" key="14">
    <source>
        <dbReference type="ARBA" id="ARBA00081397"/>
    </source>
</evidence>
<evidence type="ECO:0000256" key="7">
    <source>
        <dbReference type="ARBA" id="ARBA00023027"/>
    </source>
</evidence>
<evidence type="ECO:0000256" key="16">
    <source>
        <dbReference type="ARBA" id="ARBA00082106"/>
    </source>
</evidence>
<evidence type="ECO:0000256" key="13">
    <source>
        <dbReference type="ARBA" id="ARBA00081267"/>
    </source>
</evidence>
<evidence type="ECO:0000256" key="12">
    <source>
        <dbReference type="ARBA" id="ARBA00067985"/>
    </source>
</evidence>
<evidence type="ECO:0000256" key="10">
    <source>
        <dbReference type="ARBA" id="ARBA00046995"/>
    </source>
</evidence>
<dbReference type="Proteomes" id="UP001369815">
    <property type="component" value="Unassembled WGS sequence"/>
</dbReference>
<dbReference type="FunFam" id="3.40.50.720:FF:000346">
    <property type="entry name" value="C-3 sterol dehydrogenase/C-4 decarboxylase"/>
    <property type="match status" value="1"/>
</dbReference>
<dbReference type="InterPro" id="IPR036291">
    <property type="entry name" value="NAD(P)-bd_dom_sf"/>
</dbReference>
<evidence type="ECO:0000313" key="19">
    <source>
        <dbReference type="EMBL" id="KAK6950729.1"/>
    </source>
</evidence>
<protein>
    <recommendedName>
        <fullName evidence="12">Sterol-4-alpha-carboxylate 3-dehydrogenase ERG26, decarboxylating</fullName>
    </recommendedName>
    <alternativeName>
        <fullName evidence="15 16">C-3 Sterol dehydrogenase ERG26</fullName>
    </alternativeName>
    <alternativeName>
        <fullName evidence="13 14">C-4 decarboxylase ERG26</fullName>
    </alternativeName>
    <alternativeName>
        <fullName evidence="11">Sterol-4-alpha-carboxylate 3-dehydrogenase erg26, decarboxylating</fullName>
    </alternativeName>
</protein>
<evidence type="ECO:0000256" key="9">
    <source>
        <dbReference type="ARBA" id="ARBA00023136"/>
    </source>
</evidence>
<keyword evidence="8" id="KW-0443">Lipid metabolism</keyword>
<dbReference type="PANTHER" id="PTHR43245">
    <property type="entry name" value="BIFUNCTIONAL POLYMYXIN RESISTANCE PROTEIN ARNA"/>
    <property type="match status" value="1"/>
</dbReference>
<dbReference type="EMBL" id="JBANMG010000007">
    <property type="protein sequence ID" value="KAK6950729.1"/>
    <property type="molecule type" value="Genomic_DNA"/>
</dbReference>
<evidence type="ECO:0000256" key="17">
    <source>
        <dbReference type="SAM" id="Phobius"/>
    </source>
</evidence>
<feature type="transmembrane region" description="Helical" evidence="17">
    <location>
        <begin position="294"/>
        <end position="315"/>
    </location>
</feature>
<evidence type="ECO:0000256" key="8">
    <source>
        <dbReference type="ARBA" id="ARBA00023098"/>
    </source>
</evidence>
<keyword evidence="17" id="KW-1133">Transmembrane helix</keyword>
<dbReference type="Pfam" id="PF01073">
    <property type="entry name" value="3Beta_HSD"/>
    <property type="match status" value="1"/>
</dbReference>
<proteinExistence type="inferred from homology"/>
<sequence length="382" mass="43271">MAPPNPSGSGSLGKVMVIGGTGFLGHHVVALLLKRYRTDGIFVVDLCISQNRQPDTDRVQYYEADITCTPRLFEIFERCLPDVVIHTASPLPQVDVQSTRALYDKVNVRGTQCIIEACQKYGVKALVYTSSASVISDHSSDLINANEEWPRPRGQDQPEYYAESKAQAEDLVIAANRQEPFKLLTAVIRPSGIIGEGDRMILPRFINIYQEGFAYIQVGSNENLFDFTYVGNVAHGHLLAAEALLKTDDSELRPDRRVDGQCFFITNDSPMYFWDFARAVWIAAGFSYDMRRVWVIPEAVALFLGLLSEIFFALIRKPATFNRRRVAFSCMTRYYNISKAKTLLGYKPLYSFDEVLKQSVQWCLEKDRRSKLESVEEEKKTA</sequence>
<evidence type="ECO:0000256" key="2">
    <source>
        <dbReference type="ARBA" id="ARBA00009219"/>
    </source>
</evidence>
<dbReference type="SUPFAM" id="SSF51735">
    <property type="entry name" value="NAD(P)-binding Rossmann-fold domains"/>
    <property type="match status" value="1"/>
</dbReference>
<dbReference type="InterPro" id="IPR050177">
    <property type="entry name" value="Lipid_A_modif_metabolic_enz"/>
</dbReference>
<evidence type="ECO:0000256" key="3">
    <source>
        <dbReference type="ARBA" id="ARBA00022516"/>
    </source>
</evidence>